<keyword evidence="3 4" id="KW-0408">Iron</keyword>
<evidence type="ECO:0000256" key="1">
    <source>
        <dbReference type="ARBA" id="ARBA00022617"/>
    </source>
</evidence>
<dbReference type="InterPro" id="IPR051459">
    <property type="entry name" value="Cytochrome_c-type_DH"/>
</dbReference>
<name>A0ABT3RC67_9BACT</name>
<comment type="caution">
    <text evidence="8">The sequence shown here is derived from an EMBL/GenBank/DDBJ whole genome shotgun (WGS) entry which is preliminary data.</text>
</comment>
<feature type="region of interest" description="Disordered" evidence="5">
    <location>
        <begin position="56"/>
        <end position="75"/>
    </location>
</feature>
<dbReference type="RefSeq" id="WP_266051061.1">
    <property type="nucleotide sequence ID" value="NZ_JAPFQO010000002.1"/>
</dbReference>
<dbReference type="SUPFAM" id="SSF46626">
    <property type="entry name" value="Cytochrome c"/>
    <property type="match status" value="2"/>
</dbReference>
<dbReference type="PROSITE" id="PS51007">
    <property type="entry name" value="CYTC"/>
    <property type="match status" value="1"/>
</dbReference>
<keyword evidence="1 4" id="KW-0349">Heme</keyword>
<gene>
    <name evidence="8" type="ORF">OO017_03515</name>
</gene>
<dbReference type="Pfam" id="PF21342">
    <property type="entry name" value="SoxA-TsdA_cyt-c"/>
    <property type="match status" value="1"/>
</dbReference>
<keyword evidence="6" id="KW-1133">Transmembrane helix</keyword>
<dbReference type="InterPro" id="IPR036909">
    <property type="entry name" value="Cyt_c-like_dom_sf"/>
</dbReference>
<dbReference type="Pfam" id="PF00034">
    <property type="entry name" value="Cytochrom_C"/>
    <property type="match status" value="1"/>
</dbReference>
<keyword evidence="9" id="KW-1185">Reference proteome</keyword>
<evidence type="ECO:0000256" key="4">
    <source>
        <dbReference type="PROSITE-ProRule" id="PRU00433"/>
    </source>
</evidence>
<proteinExistence type="predicted"/>
<evidence type="ECO:0000256" key="6">
    <source>
        <dbReference type="SAM" id="Phobius"/>
    </source>
</evidence>
<evidence type="ECO:0000259" key="7">
    <source>
        <dbReference type="PROSITE" id="PS51007"/>
    </source>
</evidence>
<reference evidence="8 9" key="1">
    <citation type="submission" date="2022-11" db="EMBL/GenBank/DDBJ databases">
        <title>The characterization of three novel Bacteroidetes species and genomic analysis of their roles in tidal elemental geochemical cycles.</title>
        <authorList>
            <person name="Ma K.-J."/>
        </authorList>
    </citation>
    <scope>NUCLEOTIDE SEQUENCE [LARGE SCALE GENOMIC DNA]</scope>
    <source>
        <strain evidence="8 9">M82</strain>
    </source>
</reference>
<dbReference type="PANTHER" id="PTHR35008:SF9">
    <property type="entry name" value="CYTOCHROME C DOMAIN-CONTAINING PROTEIN"/>
    <property type="match status" value="1"/>
</dbReference>
<accession>A0ABT3RC67</accession>
<organism evidence="8 9">
    <name type="scientific">Pontibacter anaerobius</name>
    <dbReference type="NCBI Taxonomy" id="2993940"/>
    <lineage>
        <taxon>Bacteria</taxon>
        <taxon>Pseudomonadati</taxon>
        <taxon>Bacteroidota</taxon>
        <taxon>Cytophagia</taxon>
        <taxon>Cytophagales</taxon>
        <taxon>Hymenobacteraceae</taxon>
        <taxon>Pontibacter</taxon>
    </lineage>
</organism>
<feature type="region of interest" description="Disordered" evidence="5">
    <location>
        <begin position="321"/>
        <end position="373"/>
    </location>
</feature>
<evidence type="ECO:0000256" key="3">
    <source>
        <dbReference type="ARBA" id="ARBA00023004"/>
    </source>
</evidence>
<keyword evidence="2 4" id="KW-0479">Metal-binding</keyword>
<protein>
    <submittedName>
        <fullName evidence="8">C-type cytochrome</fullName>
    </submittedName>
</protein>
<feature type="compositionally biased region" description="Low complexity" evidence="5">
    <location>
        <begin position="62"/>
        <end position="75"/>
    </location>
</feature>
<feature type="compositionally biased region" description="Basic and acidic residues" evidence="5">
    <location>
        <begin position="361"/>
        <end position="373"/>
    </location>
</feature>
<dbReference type="EMBL" id="JAPFQO010000002">
    <property type="protein sequence ID" value="MCX2739003.1"/>
    <property type="molecule type" value="Genomic_DNA"/>
</dbReference>
<dbReference type="PANTHER" id="PTHR35008">
    <property type="entry name" value="BLL4482 PROTEIN-RELATED"/>
    <property type="match status" value="1"/>
</dbReference>
<dbReference type="InterPro" id="IPR009056">
    <property type="entry name" value="Cyt_c-like_dom"/>
</dbReference>
<dbReference type="Proteomes" id="UP001207228">
    <property type="component" value="Unassembled WGS sequence"/>
</dbReference>
<dbReference type="Gene3D" id="1.10.760.10">
    <property type="entry name" value="Cytochrome c-like domain"/>
    <property type="match status" value="2"/>
</dbReference>
<keyword evidence="6" id="KW-0812">Transmembrane</keyword>
<evidence type="ECO:0000256" key="5">
    <source>
        <dbReference type="SAM" id="MobiDB-lite"/>
    </source>
</evidence>
<evidence type="ECO:0000313" key="9">
    <source>
        <dbReference type="Proteomes" id="UP001207228"/>
    </source>
</evidence>
<evidence type="ECO:0000313" key="8">
    <source>
        <dbReference type="EMBL" id="MCX2739003.1"/>
    </source>
</evidence>
<evidence type="ECO:0000256" key="2">
    <source>
        <dbReference type="ARBA" id="ARBA00022723"/>
    </source>
</evidence>
<feature type="domain" description="Cytochrome c" evidence="7">
    <location>
        <begin position="228"/>
        <end position="318"/>
    </location>
</feature>
<sequence length="373" mass="41042">MKSNQDQVNQDQEFGEVLVRITRIVGLNILAVIMLLGLIMLLIYSPPSFFQNRLAESTPEQATPEGAAPASASAPVAATAAPADDMWRAPDLASLPAGPEGEQIKYGRELIAHTAKYLGPQGSVLHISNGLNCQNCHLDAGTKPYGNNYSRMSTTYPKFRPRSGTVIDVAGRINGCFQRSLNGKPLDVDTKEMQAMVAYIQWVGKDVQKGETPKGSGLMPIEFLDRPASPELGKPIYAQKCQVCHGADGQGMKPEGNPEYVYPPLWGDDSYNDGAGLYRISNFAKYVKANMPLGATHDNPMLTDEEAWDLAAFVNSQPRPKKDITKDWPDISTKPFDHPFGPFSDPYSEEQHKYGPFKPIIEAKEKEKEKKNI</sequence>
<keyword evidence="6" id="KW-0472">Membrane</keyword>
<feature type="transmembrane region" description="Helical" evidence="6">
    <location>
        <begin position="21"/>
        <end position="44"/>
    </location>
</feature>